<sequence length="164" mass="18523">MELTQRIDNWSASHPAWMDIFRMALGIFLLGKGIAFLNDIWALQRLLQNVNIDWNSLQLAYIIAFVHIVGGFLIAIGFQTRLAALFQIPILIGAVFFIWPGFSTDNINQMVPGGVMFVWSGKDTSAITAEWWISVATLVLLIIFLIIGSGPWSVDRYIKSYEEE</sequence>
<keyword evidence="6 7" id="KW-0472">Membrane</keyword>
<name>A0A512B4N2_9BACT</name>
<evidence type="ECO:0000256" key="6">
    <source>
        <dbReference type="ARBA" id="ARBA00023136"/>
    </source>
</evidence>
<keyword evidence="3" id="KW-1003">Cell membrane</keyword>
<protein>
    <recommendedName>
        <fullName evidence="10">DoxX family protein</fullName>
    </recommendedName>
</protein>
<comment type="similarity">
    <text evidence="2">Belongs to the DoxX family.</text>
</comment>
<evidence type="ECO:0000313" key="8">
    <source>
        <dbReference type="EMBL" id="GEO06911.1"/>
    </source>
</evidence>
<dbReference type="InterPro" id="IPR032808">
    <property type="entry name" value="DoxX"/>
</dbReference>
<comment type="subcellular location">
    <subcellularLocation>
        <location evidence="1">Cell membrane</location>
        <topology evidence="1">Multi-pass membrane protein</topology>
    </subcellularLocation>
</comment>
<evidence type="ECO:0000256" key="4">
    <source>
        <dbReference type="ARBA" id="ARBA00022692"/>
    </source>
</evidence>
<evidence type="ECO:0008006" key="10">
    <source>
        <dbReference type="Google" id="ProtNLM"/>
    </source>
</evidence>
<gene>
    <name evidence="8" type="ORF">AAE02nite_45750</name>
</gene>
<feature type="transmembrane region" description="Helical" evidence="7">
    <location>
        <begin position="131"/>
        <end position="154"/>
    </location>
</feature>
<proteinExistence type="inferred from homology"/>
<dbReference type="Pfam" id="PF07681">
    <property type="entry name" value="DoxX"/>
    <property type="match status" value="1"/>
</dbReference>
<dbReference type="InterPro" id="IPR051907">
    <property type="entry name" value="DoxX-like_oxidoreductase"/>
</dbReference>
<evidence type="ECO:0000313" key="9">
    <source>
        <dbReference type="Proteomes" id="UP000321532"/>
    </source>
</evidence>
<feature type="transmembrane region" description="Helical" evidence="7">
    <location>
        <begin position="83"/>
        <end position="102"/>
    </location>
</feature>
<evidence type="ECO:0000256" key="1">
    <source>
        <dbReference type="ARBA" id="ARBA00004651"/>
    </source>
</evidence>
<dbReference type="GO" id="GO:0005886">
    <property type="term" value="C:plasma membrane"/>
    <property type="evidence" value="ECO:0007669"/>
    <property type="project" value="UniProtKB-SubCell"/>
</dbReference>
<evidence type="ECO:0000256" key="2">
    <source>
        <dbReference type="ARBA" id="ARBA00006679"/>
    </source>
</evidence>
<evidence type="ECO:0000256" key="3">
    <source>
        <dbReference type="ARBA" id="ARBA00022475"/>
    </source>
</evidence>
<organism evidence="8 9">
    <name type="scientific">Adhaeribacter aerolatus</name>
    <dbReference type="NCBI Taxonomy" id="670289"/>
    <lineage>
        <taxon>Bacteria</taxon>
        <taxon>Pseudomonadati</taxon>
        <taxon>Bacteroidota</taxon>
        <taxon>Cytophagia</taxon>
        <taxon>Cytophagales</taxon>
        <taxon>Hymenobacteraceae</taxon>
        <taxon>Adhaeribacter</taxon>
    </lineage>
</organism>
<dbReference type="RefSeq" id="WP_146903988.1">
    <property type="nucleotide sequence ID" value="NZ_BJYS01000046.1"/>
</dbReference>
<dbReference type="EMBL" id="BJYS01000046">
    <property type="protein sequence ID" value="GEO06911.1"/>
    <property type="molecule type" value="Genomic_DNA"/>
</dbReference>
<dbReference type="AlphaFoldDB" id="A0A512B4N2"/>
<dbReference type="PANTHER" id="PTHR33452">
    <property type="entry name" value="OXIDOREDUCTASE CATD-RELATED"/>
    <property type="match status" value="1"/>
</dbReference>
<dbReference type="PANTHER" id="PTHR33452:SF1">
    <property type="entry name" value="INNER MEMBRANE PROTEIN YPHA-RELATED"/>
    <property type="match status" value="1"/>
</dbReference>
<keyword evidence="5 7" id="KW-1133">Transmembrane helix</keyword>
<evidence type="ECO:0000256" key="5">
    <source>
        <dbReference type="ARBA" id="ARBA00022989"/>
    </source>
</evidence>
<feature type="transmembrane region" description="Helical" evidence="7">
    <location>
        <begin position="20"/>
        <end position="37"/>
    </location>
</feature>
<keyword evidence="4 7" id="KW-0812">Transmembrane</keyword>
<dbReference type="OrthoDB" id="680764at2"/>
<dbReference type="Proteomes" id="UP000321532">
    <property type="component" value="Unassembled WGS sequence"/>
</dbReference>
<reference evidence="8 9" key="1">
    <citation type="submission" date="2019-07" db="EMBL/GenBank/DDBJ databases">
        <title>Whole genome shotgun sequence of Adhaeribacter aerolatus NBRC 106133.</title>
        <authorList>
            <person name="Hosoyama A."/>
            <person name="Uohara A."/>
            <person name="Ohji S."/>
            <person name="Ichikawa N."/>
        </authorList>
    </citation>
    <scope>NUCLEOTIDE SEQUENCE [LARGE SCALE GENOMIC DNA]</scope>
    <source>
        <strain evidence="8 9">NBRC 106133</strain>
    </source>
</reference>
<accession>A0A512B4N2</accession>
<keyword evidence="9" id="KW-1185">Reference proteome</keyword>
<evidence type="ECO:0000256" key="7">
    <source>
        <dbReference type="SAM" id="Phobius"/>
    </source>
</evidence>
<feature type="transmembrane region" description="Helical" evidence="7">
    <location>
        <begin position="57"/>
        <end position="76"/>
    </location>
</feature>
<comment type="caution">
    <text evidence="8">The sequence shown here is derived from an EMBL/GenBank/DDBJ whole genome shotgun (WGS) entry which is preliminary data.</text>
</comment>